<dbReference type="OrthoDB" id="277345at2"/>
<evidence type="ECO:0008006" key="3">
    <source>
        <dbReference type="Google" id="ProtNLM"/>
    </source>
</evidence>
<name>Q7UZ87_RHOBA</name>
<dbReference type="PROSITE" id="PS00409">
    <property type="entry name" value="PROKAR_NTER_METHYL"/>
    <property type="match status" value="1"/>
</dbReference>
<dbReference type="PATRIC" id="fig|243090.15.peg.67"/>
<dbReference type="EMBL" id="BX294133">
    <property type="protein sequence ID" value="CAD71396.1"/>
    <property type="molecule type" value="Genomic_DNA"/>
</dbReference>
<dbReference type="InterPro" id="IPR012902">
    <property type="entry name" value="N_methyl_site"/>
</dbReference>
<dbReference type="AlphaFoldDB" id="Q7UZ87"/>
<sequence length="127" mass="14423">MRAAPSYRSRHKTRQGFTLLETMAGFAFLAVATGFAVQMHHSGRSFARHSMDRLERQLAVENVGQQFLLVPYEDIERVAAQRGPESDVQIQIDSFETDSQSGLHLVIQSTIDSQTLQHHVWRMEPAE</sequence>
<reference evidence="1 2" key="1">
    <citation type="journal article" date="2003" name="Proc. Natl. Acad. Sci. U.S.A.">
        <title>Complete genome sequence of the marine planctomycete Pirellula sp. strain 1.</title>
        <authorList>
            <person name="Gloeckner F.O."/>
            <person name="Kube M."/>
            <person name="Bauer M."/>
            <person name="Teeling H."/>
            <person name="Lombardot T."/>
            <person name="Ludwig W."/>
            <person name="Gade D."/>
            <person name="Beck A."/>
            <person name="Borzym K."/>
            <person name="Heitmann K."/>
            <person name="Rabus R."/>
            <person name="Schlesner H."/>
            <person name="Amann R."/>
            <person name="Reinhardt R."/>
        </authorList>
    </citation>
    <scope>NUCLEOTIDE SEQUENCE [LARGE SCALE GENOMIC DNA]</scope>
    <source>
        <strain evidence="2">DSM 10527 / NCIMB 13988 / SH1</strain>
    </source>
</reference>
<gene>
    <name evidence="1" type="ordered locus">RB120</name>
</gene>
<dbReference type="EnsemblBacteria" id="CAD71396">
    <property type="protein sequence ID" value="CAD71396"/>
    <property type="gene ID" value="RB120"/>
</dbReference>
<evidence type="ECO:0000313" key="2">
    <source>
        <dbReference type="Proteomes" id="UP000001025"/>
    </source>
</evidence>
<dbReference type="HOGENOM" id="CLU_1968815_0_0_0"/>
<organism evidence="1 2">
    <name type="scientific">Rhodopirellula baltica (strain DSM 10527 / NCIMB 13988 / SH1)</name>
    <dbReference type="NCBI Taxonomy" id="243090"/>
    <lineage>
        <taxon>Bacteria</taxon>
        <taxon>Pseudomonadati</taxon>
        <taxon>Planctomycetota</taxon>
        <taxon>Planctomycetia</taxon>
        <taxon>Pirellulales</taxon>
        <taxon>Pirellulaceae</taxon>
        <taxon>Rhodopirellula</taxon>
    </lineage>
</organism>
<dbReference type="Proteomes" id="UP000001025">
    <property type="component" value="Chromosome"/>
</dbReference>
<dbReference type="STRING" id="243090.RB120"/>
<accession>Q7UZ87</accession>
<evidence type="ECO:0000313" key="1">
    <source>
        <dbReference type="EMBL" id="CAD71396.1"/>
    </source>
</evidence>
<keyword evidence="2" id="KW-1185">Reference proteome</keyword>
<protein>
    <recommendedName>
        <fullName evidence="3">General secretion pathway protein I</fullName>
    </recommendedName>
</protein>
<dbReference type="InParanoid" id="Q7UZ87"/>
<proteinExistence type="predicted"/>
<dbReference type="KEGG" id="rba:RB120"/>